<protein>
    <recommendedName>
        <fullName evidence="5">Protein sip5</fullName>
    </recommendedName>
</protein>
<dbReference type="PANTHER" id="PTHR31315:SF1">
    <property type="entry name" value="PROTEIN SIP5"/>
    <property type="match status" value="1"/>
</dbReference>
<sequence length="866" mass="91760">MGNTNTKESRGGDSAHRSQHPGHIPSLESAHGSSAAADRPSGRRNRVSRGDIGGILGLGAGAASGSSAEPPYAQRETRQEREARRLEKERVARIAERERSIREESVDGGFLVTMGTYTGPEDFNKPTVRQLQIERRIAPFWRGLNDVDPQWTEFQIIAAARGLPVPPPDQTPPEDLIPRPLPAESPVDFTPSLANLTVPINGRSQSAASEHSVSNPGSALPSPIAGTTPRTSSPFKPRGKALAAVLGSASRNGSTTDIVPREINLPYDPFVNGQPLEVFLYKDATECPICFLSYPPYLNHTRCCDQAICSECFVQIKRPDPHFPEGHNENDPSANPEESAGLLVSEPACCPYCTQPEFGVTYEPPPFRRGLTYGISPPALGSMNTAMSSSSSLNSGNLSPSSPTAGNRRRTQSLSVNASNVVLTDRIRPEWATKLQSARAHLARRAAAATALHTAAFLMNRDDARPSRRFGRRNTNLSSSSATGSTPGVANNNGEHGDSGIVTPSARVEDPASSGGHRRSRLEDLEEMMYMEAVRLSLASEEERKRKEEKEQRKEAKKREKEDRKAAKAVTREPYEGASGRSGQSSASGSSLSLPGFGRKRGNSGASNLRVEASVASAIATSGQPSSSALDASAKDKGKAVDRGLQLAPEGSATGATDATKSGAPPASSVSASSVSAPRPIPSAHQPAGPSHLRQMSSASSVSSSLLDSQPGSYVGPSHLHDPRASGLSLGSDDGGDNDRDRDPSASTEPMFNFRSLAEVVGVSLEGENAGRRLSQIEAEKKEKERREGVAAGASSDQDGEETPPKGDSALVEHVEGHQGPTPREKAVADGQAHLLTPTVTITPETPGLVEAGEDSKRLGYETAVE</sequence>
<feature type="region of interest" description="Disordered" evidence="2">
    <location>
        <begin position="463"/>
        <end position="525"/>
    </location>
</feature>
<feature type="region of interest" description="Disordered" evidence="2">
    <location>
        <begin position="204"/>
        <end position="237"/>
    </location>
</feature>
<proteinExistence type="inferred from homology"/>
<dbReference type="CDD" id="cd24139">
    <property type="entry name" value="SIP5-like"/>
    <property type="match status" value="1"/>
</dbReference>
<reference evidence="3" key="1">
    <citation type="submission" date="2023-06" db="EMBL/GenBank/DDBJ databases">
        <title>Genome-scale phylogeny and comparative genomics of the fungal order Sordariales.</title>
        <authorList>
            <consortium name="Lawrence Berkeley National Laboratory"/>
            <person name="Hensen N."/>
            <person name="Bonometti L."/>
            <person name="Westerberg I."/>
            <person name="Brannstrom I.O."/>
            <person name="Guillou S."/>
            <person name="Cros-Aarteil S."/>
            <person name="Calhoun S."/>
            <person name="Haridas S."/>
            <person name="Kuo A."/>
            <person name="Mondo S."/>
            <person name="Pangilinan J."/>
            <person name="Riley R."/>
            <person name="LaButti K."/>
            <person name="Andreopoulos B."/>
            <person name="Lipzen A."/>
            <person name="Chen C."/>
            <person name="Yanf M."/>
            <person name="Daum C."/>
            <person name="Ng V."/>
            <person name="Clum A."/>
            <person name="Steindorff A."/>
            <person name="Ohm R."/>
            <person name="Martin F."/>
            <person name="Silar P."/>
            <person name="Natvig D."/>
            <person name="Lalanne C."/>
            <person name="Gautier V."/>
            <person name="Ament-velasquez S.L."/>
            <person name="Kruys A."/>
            <person name="Hutchinson M.I."/>
            <person name="Powell A.J."/>
            <person name="Barry K."/>
            <person name="Miller A.N."/>
            <person name="Grigoriev I.V."/>
            <person name="Debuchy R."/>
            <person name="Gladieux P."/>
            <person name="Thoren M.H."/>
            <person name="Johannesson H."/>
        </authorList>
    </citation>
    <scope>NUCLEOTIDE SEQUENCE</scope>
    <source>
        <strain evidence="3">SMH3187-1</strain>
    </source>
</reference>
<feature type="compositionally biased region" description="Low complexity" evidence="2">
    <location>
        <begin position="577"/>
        <end position="597"/>
    </location>
</feature>
<dbReference type="InterPro" id="IPR039301">
    <property type="entry name" value="Sip5/DA2"/>
</dbReference>
<feature type="non-terminal residue" evidence="3">
    <location>
        <position position="1"/>
    </location>
</feature>
<feature type="region of interest" description="Disordered" evidence="2">
    <location>
        <begin position="619"/>
        <end position="866"/>
    </location>
</feature>
<feature type="compositionally biased region" description="Gly residues" evidence="2">
    <location>
        <begin position="51"/>
        <end position="62"/>
    </location>
</feature>
<feature type="compositionally biased region" description="Basic and acidic residues" evidence="2">
    <location>
        <begin position="7"/>
        <end position="16"/>
    </location>
</feature>
<feature type="region of interest" description="Disordered" evidence="2">
    <location>
        <begin position="384"/>
        <end position="417"/>
    </location>
</feature>
<feature type="compositionally biased region" description="Polar residues" evidence="2">
    <location>
        <begin position="473"/>
        <end position="494"/>
    </location>
</feature>
<dbReference type="GO" id="GO:0005737">
    <property type="term" value="C:cytoplasm"/>
    <property type="evidence" value="ECO:0007669"/>
    <property type="project" value="TreeGrafter"/>
</dbReference>
<gene>
    <name evidence="3" type="ORF">B0T18DRAFT_289317</name>
</gene>
<feature type="compositionally biased region" description="Basic and acidic residues" evidence="2">
    <location>
        <begin position="541"/>
        <end position="575"/>
    </location>
</feature>
<feature type="region of interest" description="Disordered" evidence="2">
    <location>
        <begin position="1"/>
        <end position="86"/>
    </location>
</feature>
<comment type="similarity">
    <text evidence="1">Belongs to the SIP5 family.</text>
</comment>
<feature type="compositionally biased region" description="Basic and acidic residues" evidence="2">
    <location>
        <begin position="778"/>
        <end position="789"/>
    </location>
</feature>
<feature type="compositionally biased region" description="Basic and acidic residues" evidence="2">
    <location>
        <begin position="633"/>
        <end position="642"/>
    </location>
</feature>
<feature type="compositionally biased region" description="Low complexity" evidence="2">
    <location>
        <begin position="662"/>
        <end position="684"/>
    </location>
</feature>
<keyword evidence="4" id="KW-1185">Reference proteome</keyword>
<feature type="compositionally biased region" description="Low complexity" evidence="2">
    <location>
        <begin position="697"/>
        <end position="713"/>
    </location>
</feature>
<evidence type="ECO:0000313" key="3">
    <source>
        <dbReference type="EMBL" id="KAK0742956.1"/>
    </source>
</evidence>
<dbReference type="AlphaFoldDB" id="A0AA40EP76"/>
<feature type="compositionally biased region" description="Basic and acidic residues" evidence="2">
    <location>
        <begin position="75"/>
        <end position="86"/>
    </location>
</feature>
<evidence type="ECO:0008006" key="5">
    <source>
        <dbReference type="Google" id="ProtNLM"/>
    </source>
</evidence>
<evidence type="ECO:0000256" key="2">
    <source>
        <dbReference type="SAM" id="MobiDB-lite"/>
    </source>
</evidence>
<dbReference type="PANTHER" id="PTHR31315">
    <property type="entry name" value="PROTEIN SIP5"/>
    <property type="match status" value="1"/>
</dbReference>
<comment type="caution">
    <text evidence="3">The sequence shown here is derived from an EMBL/GenBank/DDBJ whole genome shotgun (WGS) entry which is preliminary data.</text>
</comment>
<evidence type="ECO:0000256" key="1">
    <source>
        <dbReference type="ARBA" id="ARBA00010402"/>
    </source>
</evidence>
<feature type="compositionally biased region" description="Basic and acidic residues" evidence="2">
    <location>
        <begin position="811"/>
        <end position="828"/>
    </location>
</feature>
<feature type="region of interest" description="Disordered" evidence="2">
    <location>
        <begin position="540"/>
        <end position="605"/>
    </location>
</feature>
<evidence type="ECO:0000313" key="4">
    <source>
        <dbReference type="Proteomes" id="UP001172155"/>
    </source>
</evidence>
<organism evidence="3 4">
    <name type="scientific">Schizothecium vesticola</name>
    <dbReference type="NCBI Taxonomy" id="314040"/>
    <lineage>
        <taxon>Eukaryota</taxon>
        <taxon>Fungi</taxon>
        <taxon>Dikarya</taxon>
        <taxon>Ascomycota</taxon>
        <taxon>Pezizomycotina</taxon>
        <taxon>Sordariomycetes</taxon>
        <taxon>Sordariomycetidae</taxon>
        <taxon>Sordariales</taxon>
        <taxon>Schizotheciaceae</taxon>
        <taxon>Schizothecium</taxon>
    </lineage>
</organism>
<name>A0AA40EP76_9PEZI</name>
<dbReference type="Proteomes" id="UP001172155">
    <property type="component" value="Unassembled WGS sequence"/>
</dbReference>
<dbReference type="EMBL" id="JAUKUD010000005">
    <property type="protein sequence ID" value="KAK0742956.1"/>
    <property type="molecule type" value="Genomic_DNA"/>
</dbReference>
<feature type="compositionally biased region" description="Polar residues" evidence="2">
    <location>
        <begin position="204"/>
        <end position="217"/>
    </location>
</feature>
<accession>A0AA40EP76</accession>
<feature type="compositionally biased region" description="Low complexity" evidence="2">
    <location>
        <begin position="384"/>
        <end position="404"/>
    </location>
</feature>